<feature type="domain" description="HAMP" evidence="9">
    <location>
        <begin position="216"/>
        <end position="268"/>
    </location>
</feature>
<dbReference type="PROSITE" id="PS50885">
    <property type="entry name" value="HAMP"/>
    <property type="match status" value="1"/>
</dbReference>
<dbReference type="InterPro" id="IPR003660">
    <property type="entry name" value="HAMP_dom"/>
</dbReference>
<dbReference type="PANTHER" id="PTHR32089:SF112">
    <property type="entry name" value="LYSOZYME-LIKE PROTEIN-RELATED"/>
    <property type="match status" value="1"/>
</dbReference>
<evidence type="ECO:0000259" key="8">
    <source>
        <dbReference type="PROSITE" id="PS50111"/>
    </source>
</evidence>
<evidence type="ECO:0000313" key="10">
    <source>
        <dbReference type="EMBL" id="TBL75073.1"/>
    </source>
</evidence>
<dbReference type="OrthoDB" id="358716at2"/>
<evidence type="ECO:0000256" key="4">
    <source>
        <dbReference type="ARBA" id="ARBA00023224"/>
    </source>
</evidence>
<evidence type="ECO:0000256" key="1">
    <source>
        <dbReference type="ARBA" id="ARBA00004236"/>
    </source>
</evidence>
<dbReference type="Pfam" id="PF00672">
    <property type="entry name" value="HAMP"/>
    <property type="match status" value="1"/>
</dbReference>
<feature type="transmembrane region" description="Helical" evidence="7">
    <location>
        <begin position="194"/>
        <end position="214"/>
    </location>
</feature>
<evidence type="ECO:0000256" key="2">
    <source>
        <dbReference type="ARBA" id="ARBA00022475"/>
    </source>
</evidence>
<keyword evidence="3 7" id="KW-0472">Membrane</keyword>
<dbReference type="InterPro" id="IPR004089">
    <property type="entry name" value="MCPsignal_dom"/>
</dbReference>
<comment type="caution">
    <text evidence="10">The sequence shown here is derived from an EMBL/GenBank/DDBJ whole genome shotgun (WGS) entry which is preliminary data.</text>
</comment>
<protein>
    <submittedName>
        <fullName evidence="10">Methyl-accepting chemotaxis protein</fullName>
    </submittedName>
</protein>
<dbReference type="FunFam" id="1.10.287.950:FF:000001">
    <property type="entry name" value="Methyl-accepting chemotaxis sensory transducer"/>
    <property type="match status" value="1"/>
</dbReference>
<comment type="similarity">
    <text evidence="5">Belongs to the methyl-accepting chemotaxis (MCP) protein family.</text>
</comment>
<dbReference type="GO" id="GO:0007165">
    <property type="term" value="P:signal transduction"/>
    <property type="evidence" value="ECO:0007669"/>
    <property type="project" value="UniProtKB-KW"/>
</dbReference>
<dbReference type="PROSITE" id="PS50111">
    <property type="entry name" value="CHEMOTAXIS_TRANSDUC_2"/>
    <property type="match status" value="1"/>
</dbReference>
<dbReference type="InterPro" id="IPR024478">
    <property type="entry name" value="HlyB_4HB_MCP"/>
</dbReference>
<sequence>MGELIVAMKLSIRTKLFGSFLIVVILLIGVSIFALTRMSGLQQTAVNIQSNWIPSIMKIAAMKDSVIDMRLSIYQVLIYPEDAVKISQSEDKFKAVQVQLQKQLKEYEALLNSPEEKAIFASVEKSSVEYTKQGQILIDAIKQKNKEKTSDSMTQLSATAADVMALLQKWTEYNLNGAKTDADRTVTTNQTGQIIVFIVAAIAVIIAIGLAIVISQSLLKSLRAIAAVAAKASQGDLREQAKLYGKDELTELGIAFNQMIENLRKIIGEVAISSHSVAAAAEQISASTQEIASGNALQSQSTQDVHEMFMEFTRATSAIARNAEAAAELSRSASHSAEEGTEAVQESIRNMDHLSRQTSLLEQDSGKIGEIIVVIDEIADQTNLLALNAAIEAARAGEQGRGFAVVADEVRKLAERSGEATKQIASIIRGMQHNMQQSVSAVGEAAAISVKTEQVFKSIVQTISATTEQVSEIAAASEEQSAQAGEVMQSVQSIAAVSEQAAAAAEETASSSQSLAKLADDLNHSVSKFTV</sequence>
<dbReference type="GO" id="GO:0006935">
    <property type="term" value="P:chemotaxis"/>
    <property type="evidence" value="ECO:0007669"/>
    <property type="project" value="UniProtKB-ARBA"/>
</dbReference>
<dbReference type="SUPFAM" id="SSF58104">
    <property type="entry name" value="Methyl-accepting chemotaxis protein (MCP) signaling domain"/>
    <property type="match status" value="1"/>
</dbReference>
<evidence type="ECO:0000256" key="6">
    <source>
        <dbReference type="PROSITE-ProRule" id="PRU00284"/>
    </source>
</evidence>
<keyword evidence="4 6" id="KW-0807">Transducer</keyword>
<feature type="domain" description="Methyl-accepting transducer" evidence="8">
    <location>
        <begin position="273"/>
        <end position="516"/>
    </location>
</feature>
<dbReference type="Proteomes" id="UP000293142">
    <property type="component" value="Unassembled WGS sequence"/>
</dbReference>
<name>A0A4Q9DL27_9BACL</name>
<dbReference type="GO" id="GO:0005886">
    <property type="term" value="C:plasma membrane"/>
    <property type="evidence" value="ECO:0007669"/>
    <property type="project" value="UniProtKB-SubCell"/>
</dbReference>
<accession>A0A4Q9DL27</accession>
<comment type="subcellular location">
    <subcellularLocation>
        <location evidence="1">Cell membrane</location>
    </subcellularLocation>
</comment>
<evidence type="ECO:0000256" key="3">
    <source>
        <dbReference type="ARBA" id="ARBA00023136"/>
    </source>
</evidence>
<keyword evidence="7" id="KW-0812">Transmembrane</keyword>
<dbReference type="CDD" id="cd06225">
    <property type="entry name" value="HAMP"/>
    <property type="match status" value="1"/>
</dbReference>
<evidence type="ECO:0000259" key="9">
    <source>
        <dbReference type="PROSITE" id="PS50885"/>
    </source>
</evidence>
<dbReference type="Pfam" id="PF00015">
    <property type="entry name" value="MCPsignal"/>
    <property type="match status" value="1"/>
</dbReference>
<organism evidence="10 11">
    <name type="scientific">Paenibacillus thalictri</name>
    <dbReference type="NCBI Taxonomy" id="2527873"/>
    <lineage>
        <taxon>Bacteria</taxon>
        <taxon>Bacillati</taxon>
        <taxon>Bacillota</taxon>
        <taxon>Bacilli</taxon>
        <taxon>Bacillales</taxon>
        <taxon>Paenibacillaceae</taxon>
        <taxon>Paenibacillus</taxon>
    </lineage>
</organism>
<reference evidence="10 11" key="1">
    <citation type="submission" date="2019-02" db="EMBL/GenBank/DDBJ databases">
        <title>Paenibacillus sp. nov., isolated from surface-sterilized tissue of Thalictrum simplex L.</title>
        <authorList>
            <person name="Tuo L."/>
        </authorList>
    </citation>
    <scope>NUCLEOTIDE SEQUENCE [LARGE SCALE GENOMIC DNA]</scope>
    <source>
        <strain evidence="10 11">N2SHLJ1</strain>
    </source>
</reference>
<dbReference type="SMART" id="SM00283">
    <property type="entry name" value="MA"/>
    <property type="match status" value="1"/>
</dbReference>
<evidence type="ECO:0000256" key="7">
    <source>
        <dbReference type="SAM" id="Phobius"/>
    </source>
</evidence>
<dbReference type="PANTHER" id="PTHR32089">
    <property type="entry name" value="METHYL-ACCEPTING CHEMOTAXIS PROTEIN MCPB"/>
    <property type="match status" value="1"/>
</dbReference>
<keyword evidence="11" id="KW-1185">Reference proteome</keyword>
<dbReference type="Gene3D" id="1.10.287.950">
    <property type="entry name" value="Methyl-accepting chemotaxis protein"/>
    <property type="match status" value="1"/>
</dbReference>
<gene>
    <name evidence="10" type="ORF">EYB31_23980</name>
</gene>
<proteinExistence type="inferred from homology"/>
<keyword evidence="7" id="KW-1133">Transmembrane helix</keyword>
<dbReference type="RefSeq" id="WP_131015969.1">
    <property type="nucleotide sequence ID" value="NZ_SIRE01000018.1"/>
</dbReference>
<feature type="transmembrane region" description="Helical" evidence="7">
    <location>
        <begin position="16"/>
        <end position="35"/>
    </location>
</feature>
<dbReference type="SMART" id="SM00304">
    <property type="entry name" value="HAMP"/>
    <property type="match status" value="1"/>
</dbReference>
<dbReference type="EMBL" id="SIRE01000018">
    <property type="protein sequence ID" value="TBL75073.1"/>
    <property type="molecule type" value="Genomic_DNA"/>
</dbReference>
<evidence type="ECO:0000313" key="11">
    <source>
        <dbReference type="Proteomes" id="UP000293142"/>
    </source>
</evidence>
<dbReference type="AlphaFoldDB" id="A0A4Q9DL27"/>
<keyword evidence="2" id="KW-1003">Cell membrane</keyword>
<dbReference type="Pfam" id="PF12729">
    <property type="entry name" value="4HB_MCP_1"/>
    <property type="match status" value="1"/>
</dbReference>
<evidence type="ECO:0000256" key="5">
    <source>
        <dbReference type="ARBA" id="ARBA00029447"/>
    </source>
</evidence>